<gene>
    <name evidence="1" type="ORF">V6N11_024249</name>
</gene>
<dbReference type="EMBL" id="JBBPBN010000409">
    <property type="protein sequence ID" value="KAK8487084.1"/>
    <property type="molecule type" value="Genomic_DNA"/>
</dbReference>
<evidence type="ECO:0000313" key="2">
    <source>
        <dbReference type="Proteomes" id="UP001396334"/>
    </source>
</evidence>
<name>A0ABR2A222_9ROSI</name>
<accession>A0ABR2A222</accession>
<keyword evidence="2" id="KW-1185">Reference proteome</keyword>
<evidence type="ECO:0000313" key="1">
    <source>
        <dbReference type="EMBL" id="KAK8487084.1"/>
    </source>
</evidence>
<protein>
    <submittedName>
        <fullName evidence="1">Uncharacterized protein</fullName>
    </submittedName>
</protein>
<proteinExistence type="predicted"/>
<organism evidence="1 2">
    <name type="scientific">Hibiscus sabdariffa</name>
    <name type="common">roselle</name>
    <dbReference type="NCBI Taxonomy" id="183260"/>
    <lineage>
        <taxon>Eukaryota</taxon>
        <taxon>Viridiplantae</taxon>
        <taxon>Streptophyta</taxon>
        <taxon>Embryophyta</taxon>
        <taxon>Tracheophyta</taxon>
        <taxon>Spermatophyta</taxon>
        <taxon>Magnoliopsida</taxon>
        <taxon>eudicotyledons</taxon>
        <taxon>Gunneridae</taxon>
        <taxon>Pentapetalae</taxon>
        <taxon>rosids</taxon>
        <taxon>malvids</taxon>
        <taxon>Malvales</taxon>
        <taxon>Malvaceae</taxon>
        <taxon>Malvoideae</taxon>
        <taxon>Hibiscus</taxon>
    </lineage>
</organism>
<sequence>MARRRVNFISGLRVSGEERCEDQDEPRNAAIQFYQQLFSSSMTDGYSYSVRGKLLRLDCSAIDPLAAIQRPMPSFPMDSIGWKLRSDGRFSIKTTYQICNKDWQIFFSKVARCNNGVAYWLAKFASDTNFDVMFFESPPDGMEFG</sequence>
<reference evidence="1 2" key="1">
    <citation type="journal article" date="2024" name="G3 (Bethesda)">
        <title>Genome assembly of Hibiscus sabdariffa L. provides insights into metabolisms of medicinal natural products.</title>
        <authorList>
            <person name="Kim T."/>
        </authorList>
    </citation>
    <scope>NUCLEOTIDE SEQUENCE [LARGE SCALE GENOMIC DNA]</scope>
    <source>
        <strain evidence="1">TK-2024</strain>
        <tissue evidence="1">Old leaves</tissue>
    </source>
</reference>
<dbReference type="Proteomes" id="UP001396334">
    <property type="component" value="Unassembled WGS sequence"/>
</dbReference>
<comment type="caution">
    <text evidence="1">The sequence shown here is derived from an EMBL/GenBank/DDBJ whole genome shotgun (WGS) entry which is preliminary data.</text>
</comment>